<accession>A0A090CZS5</accession>
<dbReference type="EMBL" id="CCEJ010000001">
    <property type="protein sequence ID" value="CDR32990.1"/>
    <property type="molecule type" value="Genomic_DNA"/>
</dbReference>
<protein>
    <submittedName>
        <fullName evidence="2">Uncharacterized protein</fullName>
    </submittedName>
</protein>
<evidence type="ECO:0000256" key="1">
    <source>
        <dbReference type="SAM" id="MobiDB-lite"/>
    </source>
</evidence>
<proteinExistence type="predicted"/>
<feature type="region of interest" description="Disordered" evidence="1">
    <location>
        <begin position="17"/>
        <end position="65"/>
    </location>
</feature>
<sequence>MDALRGWFASHYNKIPDSKEEEKPIIKKNASKPVYNKEKTPSQSFKSSKDKASDQAERLLNGKYF</sequence>
<comment type="caution">
    <text evidence="2">The sequence shown here is derived from an EMBL/GenBank/DDBJ whole genome shotgun (WGS) entry which is preliminary data.</text>
</comment>
<name>A0A090CZS5_9BACT</name>
<feature type="compositionally biased region" description="Basic and acidic residues" evidence="1">
    <location>
        <begin position="47"/>
        <end position="57"/>
    </location>
</feature>
<organism evidence="2 3">
    <name type="scientific">Candidatus Criblamydia sequanensis CRIB-18</name>
    <dbReference type="NCBI Taxonomy" id="1437425"/>
    <lineage>
        <taxon>Bacteria</taxon>
        <taxon>Pseudomonadati</taxon>
        <taxon>Chlamydiota</taxon>
        <taxon>Chlamydiia</taxon>
        <taxon>Parachlamydiales</taxon>
        <taxon>Candidatus Criblamydiaceae</taxon>
        <taxon>Candidatus Criblamydia</taxon>
    </lineage>
</organism>
<dbReference type="Proteomes" id="UP000031552">
    <property type="component" value="Unassembled WGS sequence"/>
</dbReference>
<evidence type="ECO:0000313" key="3">
    <source>
        <dbReference type="Proteomes" id="UP000031552"/>
    </source>
</evidence>
<evidence type="ECO:0000313" key="2">
    <source>
        <dbReference type="EMBL" id="CDR32990.1"/>
    </source>
</evidence>
<reference evidence="2" key="2">
    <citation type="submission" date="2014-09" db="EMBL/GenBank/DDBJ databases">
        <title>Criblamydia sequanensis harbors a mega-plasmid encoding arsenite resistance.</title>
        <authorList>
            <person name="Bertelli C."/>
            <person name="Goesmann A."/>
            <person name="Greub G."/>
        </authorList>
    </citation>
    <scope>NUCLEOTIDE SEQUENCE [LARGE SCALE GENOMIC DNA]</scope>
    <source>
        <strain evidence="2">CRIB-18</strain>
    </source>
</reference>
<gene>
    <name evidence="2" type="ORF">CSEC_0150</name>
</gene>
<dbReference type="AlphaFoldDB" id="A0A090CZS5"/>
<keyword evidence="3" id="KW-1185">Reference proteome</keyword>
<dbReference type="RefSeq" id="WP_041016494.1">
    <property type="nucleotide sequence ID" value="NZ_CCEJ010000001.1"/>
</dbReference>
<reference evidence="2" key="1">
    <citation type="submission" date="2013-12" db="EMBL/GenBank/DDBJ databases">
        <authorList>
            <person name="Linke B."/>
        </authorList>
    </citation>
    <scope>NUCLEOTIDE SEQUENCE [LARGE SCALE GENOMIC DNA]</scope>
    <source>
        <strain evidence="2">CRIB-18</strain>
    </source>
</reference>